<accession>A0A9N9RD54</accession>
<reference evidence="2" key="2">
    <citation type="submission" date="2022-10" db="EMBL/GenBank/DDBJ databases">
        <authorList>
            <consortium name="ENA_rothamsted_submissions"/>
            <consortium name="culmorum"/>
            <person name="King R."/>
        </authorList>
    </citation>
    <scope>NUCLEOTIDE SEQUENCE</scope>
</reference>
<organism evidence="2 3">
    <name type="scientific">Diatraea saccharalis</name>
    <name type="common">sugarcane borer</name>
    <dbReference type="NCBI Taxonomy" id="40085"/>
    <lineage>
        <taxon>Eukaryota</taxon>
        <taxon>Metazoa</taxon>
        <taxon>Ecdysozoa</taxon>
        <taxon>Arthropoda</taxon>
        <taxon>Hexapoda</taxon>
        <taxon>Insecta</taxon>
        <taxon>Pterygota</taxon>
        <taxon>Neoptera</taxon>
        <taxon>Endopterygota</taxon>
        <taxon>Lepidoptera</taxon>
        <taxon>Glossata</taxon>
        <taxon>Ditrysia</taxon>
        <taxon>Pyraloidea</taxon>
        <taxon>Crambidae</taxon>
        <taxon>Crambinae</taxon>
        <taxon>Diatraea</taxon>
    </lineage>
</organism>
<feature type="region of interest" description="Disordered" evidence="1">
    <location>
        <begin position="1"/>
        <end position="29"/>
    </location>
</feature>
<evidence type="ECO:0008006" key="4">
    <source>
        <dbReference type="Google" id="ProtNLM"/>
    </source>
</evidence>
<dbReference type="OrthoDB" id="509497at2759"/>
<name>A0A9N9RD54_9NEOP</name>
<proteinExistence type="predicted"/>
<protein>
    <recommendedName>
        <fullName evidence="4">F-box domain-containing protein</fullName>
    </recommendedName>
</protein>
<gene>
    <name evidence="2" type="ORF">DIATSA_LOCUS11346</name>
</gene>
<dbReference type="EMBL" id="OU893337">
    <property type="protein sequence ID" value="CAG9793936.1"/>
    <property type="molecule type" value="Genomic_DNA"/>
</dbReference>
<reference evidence="2" key="1">
    <citation type="submission" date="2021-12" db="EMBL/GenBank/DDBJ databases">
        <authorList>
            <person name="King R."/>
        </authorList>
    </citation>
    <scope>NUCLEOTIDE SEQUENCE</scope>
</reference>
<dbReference type="AlphaFoldDB" id="A0A9N9RD54"/>
<keyword evidence="3" id="KW-1185">Reference proteome</keyword>
<sequence>MDSNAVLDRSDDEDSYESDNESNSSNLSTSCAKLSLPEHVLAHIERRQLLRDTEEVVCDSHLKDNVMNNYVIVKRILSNLSWQDKLLSKNVCHTWHSAVLALQREQMSPNDFVVDLHLNQIRNGVKLKQSGVFHTEPLIVFGFVNDTGIGATNKCMVLLPSPCEPPCEKEHSLMDYVHHKITAPKECMLTVRAHYLSYRPLTQSTTYDHTIRLRMLKRTFPFLCGIYIPLIPDVKFHVINITTNTDLQRDFYDVLSSLAQSRIFKGVLVYVTEKFILQSFIEESSYLNYFKEVQPDIPYALGGCIVEDTLEQSDNNQLVESIQKYRFDHDGNDFISENLITIAMFTVPKSTSSAEQSGKYNFDMYSLVIESPDWSKAKIQKTINEFSKKVPRFEHSVALKLSCVGRDSKHEIEEDCFRAEFPNTRITGCFGNGELGINHPARPPIEPSPMKKQRYNPPVCGLLYSYSTVFVYIGWGKTTAVPP</sequence>
<feature type="compositionally biased region" description="Acidic residues" evidence="1">
    <location>
        <begin position="10"/>
        <end position="20"/>
    </location>
</feature>
<evidence type="ECO:0000313" key="3">
    <source>
        <dbReference type="Proteomes" id="UP001153714"/>
    </source>
</evidence>
<evidence type="ECO:0000256" key="1">
    <source>
        <dbReference type="SAM" id="MobiDB-lite"/>
    </source>
</evidence>
<dbReference type="Proteomes" id="UP001153714">
    <property type="component" value="Chromosome 6"/>
</dbReference>
<evidence type="ECO:0000313" key="2">
    <source>
        <dbReference type="EMBL" id="CAG9793936.1"/>
    </source>
</evidence>